<accession>A0A7C2AJC3</accession>
<feature type="transmembrane region" description="Helical" evidence="6">
    <location>
        <begin position="44"/>
        <end position="62"/>
    </location>
</feature>
<keyword evidence="4 6" id="KW-1133">Transmembrane helix</keyword>
<feature type="transmembrane region" description="Helical" evidence="6">
    <location>
        <begin position="20"/>
        <end position="38"/>
    </location>
</feature>
<evidence type="ECO:0000256" key="3">
    <source>
        <dbReference type="ARBA" id="ARBA00022692"/>
    </source>
</evidence>
<feature type="domain" description="GtrA/DPMS transmembrane" evidence="7">
    <location>
        <begin position="13"/>
        <end position="126"/>
    </location>
</feature>
<comment type="subcellular location">
    <subcellularLocation>
        <location evidence="1">Membrane</location>
        <topology evidence="1">Multi-pass membrane protein</topology>
    </subcellularLocation>
</comment>
<proteinExistence type="inferred from homology"/>
<comment type="similarity">
    <text evidence="2">Belongs to the GtrA family.</text>
</comment>
<dbReference type="InterPro" id="IPR051401">
    <property type="entry name" value="GtrA_CellWall_Glycosyl"/>
</dbReference>
<dbReference type="GO" id="GO:0000271">
    <property type="term" value="P:polysaccharide biosynthetic process"/>
    <property type="evidence" value="ECO:0007669"/>
    <property type="project" value="InterPro"/>
</dbReference>
<evidence type="ECO:0000256" key="6">
    <source>
        <dbReference type="SAM" id="Phobius"/>
    </source>
</evidence>
<evidence type="ECO:0000313" key="8">
    <source>
        <dbReference type="EMBL" id="HEF26591.1"/>
    </source>
</evidence>
<dbReference type="Pfam" id="PF04138">
    <property type="entry name" value="GtrA_DPMS_TM"/>
    <property type="match status" value="1"/>
</dbReference>
<feature type="transmembrane region" description="Helical" evidence="6">
    <location>
        <begin position="104"/>
        <end position="125"/>
    </location>
</feature>
<sequence>MSKWRAEWGYLGRYIGSGTVNTLLGFAVIFAAMAIGLTPISANVAGYTVGFILGFVISKKIVFRSGGNFISESVRYLIAFFVAFAVNLFTLNIALKWIHLQPVVAQVCAAATYTVTMYLLARYFVFRAHEKTETREL</sequence>
<evidence type="ECO:0000256" key="5">
    <source>
        <dbReference type="ARBA" id="ARBA00023136"/>
    </source>
</evidence>
<evidence type="ECO:0000259" key="7">
    <source>
        <dbReference type="Pfam" id="PF04138"/>
    </source>
</evidence>
<organism evidence="8">
    <name type="scientific">Pseudomonas graminis</name>
    <dbReference type="NCBI Taxonomy" id="158627"/>
    <lineage>
        <taxon>Bacteria</taxon>
        <taxon>Pseudomonadati</taxon>
        <taxon>Pseudomonadota</taxon>
        <taxon>Gammaproteobacteria</taxon>
        <taxon>Pseudomonadales</taxon>
        <taxon>Pseudomonadaceae</taxon>
        <taxon>Pseudomonas</taxon>
    </lineage>
</organism>
<keyword evidence="5 6" id="KW-0472">Membrane</keyword>
<feature type="transmembrane region" description="Helical" evidence="6">
    <location>
        <begin position="74"/>
        <end position="98"/>
    </location>
</feature>
<comment type="caution">
    <text evidence="8">The sequence shown here is derived from an EMBL/GenBank/DDBJ whole genome shotgun (WGS) entry which is preliminary data.</text>
</comment>
<dbReference type="EMBL" id="DSIN01000022">
    <property type="protein sequence ID" value="HEF26591.1"/>
    <property type="molecule type" value="Genomic_DNA"/>
</dbReference>
<dbReference type="PANTHER" id="PTHR38459:SF1">
    <property type="entry name" value="PROPHAGE BACTOPRENOL-LINKED GLUCOSE TRANSLOCASE HOMOLOG"/>
    <property type="match status" value="1"/>
</dbReference>
<evidence type="ECO:0000256" key="2">
    <source>
        <dbReference type="ARBA" id="ARBA00009399"/>
    </source>
</evidence>
<keyword evidence="3 6" id="KW-0812">Transmembrane</keyword>
<evidence type="ECO:0000256" key="1">
    <source>
        <dbReference type="ARBA" id="ARBA00004141"/>
    </source>
</evidence>
<dbReference type="PANTHER" id="PTHR38459">
    <property type="entry name" value="PROPHAGE BACTOPRENOL-LINKED GLUCOSE TRANSLOCASE HOMOLOG"/>
    <property type="match status" value="1"/>
</dbReference>
<protein>
    <submittedName>
        <fullName evidence="8">GtrA family protein</fullName>
    </submittedName>
</protein>
<name>A0A7C2AJC3_9PSED</name>
<evidence type="ECO:0000256" key="4">
    <source>
        <dbReference type="ARBA" id="ARBA00022989"/>
    </source>
</evidence>
<dbReference type="InterPro" id="IPR007267">
    <property type="entry name" value="GtrA_DPMS_TM"/>
</dbReference>
<gene>
    <name evidence="8" type="ORF">ENP23_12525</name>
</gene>
<dbReference type="AlphaFoldDB" id="A0A7C2AJC3"/>
<dbReference type="GO" id="GO:0005886">
    <property type="term" value="C:plasma membrane"/>
    <property type="evidence" value="ECO:0007669"/>
    <property type="project" value="TreeGrafter"/>
</dbReference>
<reference evidence="8" key="1">
    <citation type="journal article" date="2020" name="mSystems">
        <title>Genome- and Community-Level Interaction Insights into Carbon Utilization and Element Cycling Functions of Hydrothermarchaeota in Hydrothermal Sediment.</title>
        <authorList>
            <person name="Zhou Z."/>
            <person name="Liu Y."/>
            <person name="Xu W."/>
            <person name="Pan J."/>
            <person name="Luo Z.H."/>
            <person name="Li M."/>
        </authorList>
    </citation>
    <scope>NUCLEOTIDE SEQUENCE [LARGE SCALE GENOMIC DNA]</scope>
    <source>
        <strain evidence="8">SpSt-200</strain>
    </source>
</reference>